<dbReference type="InterPro" id="IPR023885">
    <property type="entry name" value="4Fe4S-binding_SPASM_dom"/>
</dbReference>
<evidence type="ECO:0000256" key="4">
    <source>
        <dbReference type="ARBA" id="ARBA00023004"/>
    </source>
</evidence>
<dbReference type="EMBL" id="JAUCGM010000139">
    <property type="protein sequence ID" value="MDM8562400.1"/>
    <property type="molecule type" value="Genomic_DNA"/>
</dbReference>
<keyword evidence="4" id="KW-0408">Iron</keyword>
<organism evidence="7 8">
    <name type="scientific">Candidatus Marithioploca araucensis</name>
    <dbReference type="NCBI Taxonomy" id="70273"/>
    <lineage>
        <taxon>Bacteria</taxon>
        <taxon>Pseudomonadati</taxon>
        <taxon>Pseudomonadota</taxon>
        <taxon>Gammaproteobacteria</taxon>
        <taxon>Thiotrichales</taxon>
        <taxon>Thiotrichaceae</taxon>
        <taxon>Candidatus Marithioploca</taxon>
    </lineage>
</organism>
<keyword evidence="8" id="KW-1185">Reference proteome</keyword>
<dbReference type="Gene3D" id="3.20.20.70">
    <property type="entry name" value="Aldolase class I"/>
    <property type="match status" value="1"/>
</dbReference>
<dbReference type="PANTHER" id="PTHR11228">
    <property type="entry name" value="RADICAL SAM DOMAIN PROTEIN"/>
    <property type="match status" value="1"/>
</dbReference>
<dbReference type="PANTHER" id="PTHR11228:SF7">
    <property type="entry name" value="PQQA PEPTIDE CYCLASE"/>
    <property type="match status" value="1"/>
</dbReference>
<dbReference type="InterPro" id="IPR058240">
    <property type="entry name" value="rSAM_sf"/>
</dbReference>
<keyword evidence="3" id="KW-0479">Metal-binding</keyword>
<comment type="cofactor">
    <cofactor evidence="1">
        <name>[4Fe-4S] cluster</name>
        <dbReference type="ChEBI" id="CHEBI:49883"/>
    </cofactor>
</comment>
<evidence type="ECO:0000256" key="2">
    <source>
        <dbReference type="ARBA" id="ARBA00022691"/>
    </source>
</evidence>
<dbReference type="SFLD" id="SFLDS00029">
    <property type="entry name" value="Radical_SAM"/>
    <property type="match status" value="1"/>
</dbReference>
<evidence type="ECO:0000313" key="8">
    <source>
        <dbReference type="Proteomes" id="UP001171945"/>
    </source>
</evidence>
<feature type="domain" description="4Fe4S-binding SPASM" evidence="6">
    <location>
        <begin position="211"/>
        <end position="279"/>
    </location>
</feature>
<protein>
    <submittedName>
        <fullName evidence="7">SPASM domain-containing protein</fullName>
    </submittedName>
</protein>
<dbReference type="SUPFAM" id="SSF102114">
    <property type="entry name" value="Radical SAM enzymes"/>
    <property type="match status" value="1"/>
</dbReference>
<keyword evidence="5" id="KW-0411">Iron-sulfur</keyword>
<name>A0ABT7VRV0_9GAMM</name>
<evidence type="ECO:0000313" key="7">
    <source>
        <dbReference type="EMBL" id="MDM8562400.1"/>
    </source>
</evidence>
<dbReference type="Pfam" id="PF13186">
    <property type="entry name" value="SPASM"/>
    <property type="match status" value="1"/>
</dbReference>
<dbReference type="Proteomes" id="UP001171945">
    <property type="component" value="Unassembled WGS sequence"/>
</dbReference>
<dbReference type="InterPro" id="IPR013785">
    <property type="entry name" value="Aldolase_TIM"/>
</dbReference>
<keyword evidence="2" id="KW-0949">S-adenosyl-L-methionine</keyword>
<dbReference type="CDD" id="cd21109">
    <property type="entry name" value="SPASM"/>
    <property type="match status" value="1"/>
</dbReference>
<dbReference type="InterPro" id="IPR007197">
    <property type="entry name" value="rSAM"/>
</dbReference>
<evidence type="ECO:0000259" key="6">
    <source>
        <dbReference type="Pfam" id="PF13186"/>
    </source>
</evidence>
<gene>
    <name evidence="7" type="ORF">QUF54_03510</name>
</gene>
<evidence type="ECO:0000256" key="1">
    <source>
        <dbReference type="ARBA" id="ARBA00001966"/>
    </source>
</evidence>
<comment type="caution">
    <text evidence="7">The sequence shown here is derived from an EMBL/GenBank/DDBJ whole genome shotgun (WGS) entry which is preliminary data.</text>
</comment>
<accession>A0ABT7VRV0</accession>
<reference evidence="7" key="1">
    <citation type="submission" date="2023-06" db="EMBL/GenBank/DDBJ databases">
        <title>Uncultivated large filamentous bacteria from sulfidic sediments reveal new species and different genomic features in energy metabolism and defense.</title>
        <authorList>
            <person name="Fonseca A."/>
        </authorList>
    </citation>
    <scope>NUCLEOTIDE SEQUENCE</scope>
    <source>
        <strain evidence="7">HSG4</strain>
    </source>
</reference>
<proteinExistence type="predicted"/>
<evidence type="ECO:0000256" key="3">
    <source>
        <dbReference type="ARBA" id="ARBA00022723"/>
    </source>
</evidence>
<evidence type="ECO:0000256" key="5">
    <source>
        <dbReference type="ARBA" id="ARBA00023014"/>
    </source>
</evidence>
<sequence>MPNNLKKAALKILIRLGVYKLIALILKRYSGFPIWTNLEIDIQASCNRDCEFCPRFLDRSGVRKDEHGKQILTKMSSDKVYNLIDQAHKLGFKGKIKLHRLSESLLDKRYVEFAEYIKLKGLRLLENTNGDVLKKNDALCAKLDGLIEHLTIGLYDYKNEREKQEEMAYWRSKFKKTEVAFSLPPDNCTIRQGSKVYFEVLKNPQALELPCTQPYRMILIRYDGNVSLCCEDDGCHFDLGNAFEQSIQEIWWSYKHIKIARTLEKQGGRHKFERCSRCYNGQKKVNLLEEGV</sequence>
<dbReference type="InterPro" id="IPR050377">
    <property type="entry name" value="Radical_SAM_PqqE_MftC-like"/>
</dbReference>